<dbReference type="GO" id="GO:0004252">
    <property type="term" value="F:serine-type endopeptidase activity"/>
    <property type="evidence" value="ECO:0007669"/>
    <property type="project" value="InterPro"/>
</dbReference>
<dbReference type="AlphaFoldDB" id="A0A7R6VZX8"/>
<evidence type="ECO:0000313" key="3">
    <source>
        <dbReference type="Proteomes" id="UP000595708"/>
    </source>
</evidence>
<evidence type="ECO:0000259" key="1">
    <source>
        <dbReference type="Pfam" id="PF10502"/>
    </source>
</evidence>
<organism evidence="2 3">
    <name type="scientific">Candidatus Profftella armatura</name>
    <name type="common">Diaphorina cf. continua</name>
    <dbReference type="NCBI Taxonomy" id="2661583"/>
    <lineage>
        <taxon>Bacteria</taxon>
        <taxon>Pseudomonadati</taxon>
        <taxon>Pseudomonadota</taxon>
        <taxon>Betaproteobacteria</taxon>
        <taxon>Candidatus Profftella</taxon>
    </lineage>
</organism>
<proteinExistence type="predicted"/>
<protein>
    <recommendedName>
        <fullName evidence="1">Peptidase S26 domain-containing protein</fullName>
    </recommendedName>
</protein>
<dbReference type="Proteomes" id="UP000595708">
    <property type="component" value="Chromosome"/>
</dbReference>
<accession>A0A7R6VZX8</accession>
<dbReference type="InterPro" id="IPR019533">
    <property type="entry name" value="Peptidase_S26"/>
</dbReference>
<gene>
    <name evidence="2" type="ORF">PADco_2390</name>
</gene>
<reference evidence="2 3" key="1">
    <citation type="journal article" date="2020" name="Genome Biol. Evol.">
        <title>Comparative Genomics Underlines Multiple Roles of Profftella, an Obligate Symbiont of Psyllids: Providing Toxins, Vitamins, and Carotenoids.</title>
        <authorList>
            <person name="Nakabachi A."/>
            <person name="Piel J."/>
            <person name="Malenovsky I."/>
            <person name="Hirose Y."/>
        </authorList>
    </citation>
    <scope>NUCLEOTIDE SEQUENCE [LARGE SCALE GENOMIC DNA]</scope>
    <source>
        <strain evidence="2 3">Dco</strain>
    </source>
</reference>
<dbReference type="EMBL" id="AP023215">
    <property type="protein sequence ID" value="BCG49659.1"/>
    <property type="molecule type" value="Genomic_DNA"/>
</dbReference>
<dbReference type="InterPro" id="IPR036286">
    <property type="entry name" value="LexA/Signal_pep-like_sf"/>
</dbReference>
<dbReference type="KEGG" id="parm:PADco_2390"/>
<feature type="domain" description="Peptidase S26" evidence="1">
    <location>
        <begin position="3"/>
        <end position="46"/>
    </location>
</feature>
<keyword evidence="3" id="KW-1185">Reference proteome</keyword>
<dbReference type="GO" id="GO:0006465">
    <property type="term" value="P:signal peptide processing"/>
    <property type="evidence" value="ECO:0007669"/>
    <property type="project" value="InterPro"/>
</dbReference>
<evidence type="ECO:0000313" key="2">
    <source>
        <dbReference type="EMBL" id="BCG49659.1"/>
    </source>
</evidence>
<dbReference type="SUPFAM" id="SSF51306">
    <property type="entry name" value="LexA/Signal peptidase"/>
    <property type="match status" value="1"/>
</dbReference>
<sequence>MRNIIIFFFSKNISKNYIKLIIGIPGNNIIYYKKLIINSKKIKYHIYTQNLIFFKSILKKFKKSHT</sequence>
<name>A0A7R6VZX8_9PROT</name>
<dbReference type="Pfam" id="PF10502">
    <property type="entry name" value="Peptidase_S26"/>
    <property type="match status" value="1"/>
</dbReference>
<dbReference type="RefSeq" id="WP_425305465.1">
    <property type="nucleotide sequence ID" value="NZ_AP023215.1"/>
</dbReference>